<keyword evidence="2 4" id="KW-0808">Transferase</keyword>
<dbReference type="SUPFAM" id="SSF52540">
    <property type="entry name" value="P-loop containing nucleoside triphosphate hydrolases"/>
    <property type="match status" value="1"/>
</dbReference>
<accession>A0A023F737</accession>
<dbReference type="Gene3D" id="3.40.50.300">
    <property type="entry name" value="P-loop containing nucleotide triphosphate hydrolases"/>
    <property type="match status" value="1"/>
</dbReference>
<dbReference type="GO" id="GO:0008146">
    <property type="term" value="F:sulfotransferase activity"/>
    <property type="evidence" value="ECO:0007669"/>
    <property type="project" value="InterPro"/>
</dbReference>
<protein>
    <submittedName>
        <fullName evidence="4">Putative sulfotransferase</fullName>
    </submittedName>
</protein>
<reference evidence="4" key="1">
    <citation type="journal article" date="2014" name="PLoS Negl. Trop. Dis.">
        <title>An updated insight into the Sialotranscriptome of Triatoma infestans: developmental stage and geographic variations.</title>
        <authorList>
            <person name="Schwarz A."/>
            <person name="Medrano-Mercado N."/>
            <person name="Schaub G.A."/>
            <person name="Struchiner C.J."/>
            <person name="Bargues M.D."/>
            <person name="Levy M.Z."/>
            <person name="Ribeiro J.M."/>
        </authorList>
    </citation>
    <scope>NUCLEOTIDE SEQUENCE</scope>
    <source>
        <strain evidence="4">Chile</strain>
        <tissue evidence="4">Salivary glands</tissue>
    </source>
</reference>
<dbReference type="EMBL" id="GBBI01001698">
    <property type="protein sequence ID" value="JAC17014.1"/>
    <property type="molecule type" value="mRNA"/>
</dbReference>
<evidence type="ECO:0000256" key="1">
    <source>
        <dbReference type="ARBA" id="ARBA00005771"/>
    </source>
</evidence>
<evidence type="ECO:0000259" key="3">
    <source>
        <dbReference type="Pfam" id="PF00685"/>
    </source>
</evidence>
<dbReference type="InterPro" id="IPR000863">
    <property type="entry name" value="Sulfotransferase_dom"/>
</dbReference>
<dbReference type="PANTHER" id="PTHR11783">
    <property type="entry name" value="SULFOTRANSFERASE SULT"/>
    <property type="match status" value="1"/>
</dbReference>
<organism evidence="4">
    <name type="scientific">Triatoma infestans</name>
    <name type="common">Assassin bug</name>
    <dbReference type="NCBI Taxonomy" id="30076"/>
    <lineage>
        <taxon>Eukaryota</taxon>
        <taxon>Metazoa</taxon>
        <taxon>Ecdysozoa</taxon>
        <taxon>Arthropoda</taxon>
        <taxon>Hexapoda</taxon>
        <taxon>Insecta</taxon>
        <taxon>Pterygota</taxon>
        <taxon>Neoptera</taxon>
        <taxon>Paraneoptera</taxon>
        <taxon>Hemiptera</taxon>
        <taxon>Heteroptera</taxon>
        <taxon>Panheteroptera</taxon>
        <taxon>Cimicomorpha</taxon>
        <taxon>Reduviidae</taxon>
        <taxon>Triatominae</taxon>
        <taxon>Triatoma</taxon>
    </lineage>
</organism>
<comment type="similarity">
    <text evidence="1">Belongs to the sulfotransferase 1 family.</text>
</comment>
<dbReference type="InterPro" id="IPR027417">
    <property type="entry name" value="P-loop_NTPase"/>
</dbReference>
<evidence type="ECO:0000313" key="4">
    <source>
        <dbReference type="EMBL" id="JAC17014.1"/>
    </source>
</evidence>
<name>A0A023F737_TRIIF</name>
<dbReference type="AlphaFoldDB" id="A0A023F737"/>
<dbReference type="Pfam" id="PF00685">
    <property type="entry name" value="Sulfotransfer_1"/>
    <property type="match status" value="1"/>
</dbReference>
<proteinExistence type="evidence at transcript level"/>
<feature type="domain" description="Sulfotransferase" evidence="3">
    <location>
        <begin position="57"/>
        <end position="329"/>
    </location>
</feature>
<evidence type="ECO:0000256" key="2">
    <source>
        <dbReference type="ARBA" id="ARBA00022679"/>
    </source>
</evidence>
<sequence length="336" mass="39582">MFPYEIKPVDGKDAEFIKEHFKGKVTDLVSVGPKKWMLPVKYEKHADKYYNFDLRSDDVWIVTYMKSGTTLTQELVWMITNNLDYEKSSKIPLLERCPFLDFNILWNDEYKAYLAELNGNDPKVCEELKDIDVPCYETAEKMISPRVFKTHLSPSLLPPSLIETCKVIYVARNPLDVAVSYYHHCKLVTSYGYQSDFKTFWQFFEKDLLMYSPYWEHIKEGWANKHHPNFLFLFYEDLVRDMPGNIRKVAKFLNKEMTHDDVIRLADHLHVDNFRKNVTVANVWKTVSGILDPEAQGFIRRGKVGGNKEVDDEIKLMAEKWFKENLAKTDIKFPEF</sequence>